<evidence type="ECO:0008006" key="2">
    <source>
        <dbReference type="Google" id="ProtNLM"/>
    </source>
</evidence>
<dbReference type="InterPro" id="IPR036291">
    <property type="entry name" value="NAD(P)-bd_dom_sf"/>
</dbReference>
<comment type="caution">
    <text evidence="1">The sequence shown here is derived from an EMBL/GenBank/DDBJ whole genome shotgun (WGS) entry which is preliminary data.</text>
</comment>
<organism evidence="1">
    <name type="scientific">mine drainage metagenome</name>
    <dbReference type="NCBI Taxonomy" id="410659"/>
    <lineage>
        <taxon>unclassified sequences</taxon>
        <taxon>metagenomes</taxon>
        <taxon>ecological metagenomes</taxon>
    </lineage>
</organism>
<gene>
    <name evidence="1" type="ORF">CARN7_0854</name>
</gene>
<name>E6QS71_9ZZZZ</name>
<reference evidence="1" key="1">
    <citation type="submission" date="2009-10" db="EMBL/GenBank/DDBJ databases">
        <title>Diversity of trophic interactions inside an arsenic-rich microbial ecosystem.</title>
        <authorList>
            <person name="Bertin P.N."/>
            <person name="Heinrich-Salmeron A."/>
            <person name="Pelletier E."/>
            <person name="Goulhen-Chollet F."/>
            <person name="Arsene-Ploetze F."/>
            <person name="Gallien S."/>
            <person name="Calteau A."/>
            <person name="Vallenet D."/>
            <person name="Casiot C."/>
            <person name="Chane-Woon-Ming B."/>
            <person name="Giloteaux L."/>
            <person name="Barakat M."/>
            <person name="Bonnefoy V."/>
            <person name="Bruneel O."/>
            <person name="Chandler M."/>
            <person name="Cleiss J."/>
            <person name="Duran R."/>
            <person name="Elbaz-Poulichet F."/>
            <person name="Fonknechten N."/>
            <person name="Lauga B."/>
            <person name="Mornico D."/>
            <person name="Ortet P."/>
            <person name="Schaeffer C."/>
            <person name="Siguier P."/>
            <person name="Alexander Thil Smith A."/>
            <person name="Van Dorsselaer A."/>
            <person name="Weissenbach J."/>
            <person name="Medigue C."/>
            <person name="Le Paslier D."/>
        </authorList>
    </citation>
    <scope>NUCLEOTIDE SEQUENCE</scope>
</reference>
<proteinExistence type="predicted"/>
<dbReference type="Gene3D" id="3.40.50.720">
    <property type="entry name" value="NAD(P)-binding Rossmann-like Domain"/>
    <property type="match status" value="1"/>
</dbReference>
<evidence type="ECO:0000313" key="1">
    <source>
        <dbReference type="EMBL" id="CBI10093.1"/>
    </source>
</evidence>
<protein>
    <recommendedName>
        <fullName evidence="2">Aspartate/homoserine dehydrogenase NAD-binding domain-containing protein</fullName>
    </recommendedName>
</protein>
<dbReference type="EMBL" id="CABR01000069">
    <property type="protein sequence ID" value="CBI10093.1"/>
    <property type="molecule type" value="Genomic_DNA"/>
</dbReference>
<sequence>MAHQIRIALIGLGRVGETFAINFLERIQMQHIDAKIVAVADHKLDSPVMMGFAHSGASVFTDGLEIVKMGDQVDIIFDLSGNAAFRQKLRDALREGGNQHTVIAPEIIANLVWAFFGEKEKMPSPHEKIGY</sequence>
<accession>E6QS71</accession>
<dbReference type="SUPFAM" id="SSF51735">
    <property type="entry name" value="NAD(P)-binding Rossmann-fold domains"/>
    <property type="match status" value="1"/>
</dbReference>
<dbReference type="AlphaFoldDB" id="E6QS71"/>